<protein>
    <recommendedName>
        <fullName evidence="3">Lipoprotein</fullName>
    </recommendedName>
</protein>
<dbReference type="EMBL" id="BMSX01000003">
    <property type="protein sequence ID" value="GGR02222.1"/>
    <property type="molecule type" value="Genomic_DNA"/>
</dbReference>
<evidence type="ECO:0000313" key="2">
    <source>
        <dbReference type="Proteomes" id="UP000658320"/>
    </source>
</evidence>
<evidence type="ECO:0008006" key="3">
    <source>
        <dbReference type="Google" id="ProtNLM"/>
    </source>
</evidence>
<proteinExistence type="predicted"/>
<dbReference type="PROSITE" id="PS51257">
    <property type="entry name" value="PROKAR_LIPOPROTEIN"/>
    <property type="match status" value="1"/>
</dbReference>
<accession>A0A918C315</accession>
<evidence type="ECO:0000313" key="1">
    <source>
        <dbReference type="EMBL" id="GGR02222.1"/>
    </source>
</evidence>
<dbReference type="Proteomes" id="UP000658320">
    <property type="component" value="Unassembled WGS sequence"/>
</dbReference>
<reference evidence="1" key="1">
    <citation type="journal article" date="2014" name="Int. J. Syst. Evol. Microbiol.">
        <title>Complete genome sequence of Corynebacterium casei LMG S-19264T (=DSM 44701T), isolated from a smear-ripened cheese.</title>
        <authorList>
            <consortium name="US DOE Joint Genome Institute (JGI-PGF)"/>
            <person name="Walter F."/>
            <person name="Albersmeier A."/>
            <person name="Kalinowski J."/>
            <person name="Ruckert C."/>
        </authorList>
    </citation>
    <scope>NUCLEOTIDE SEQUENCE</scope>
    <source>
        <strain evidence="1">JCM 4346</strain>
    </source>
</reference>
<organism evidence="1 2">
    <name type="scientific">Streptomyces aurantiogriseus</name>
    <dbReference type="NCBI Taxonomy" id="66870"/>
    <lineage>
        <taxon>Bacteria</taxon>
        <taxon>Bacillati</taxon>
        <taxon>Actinomycetota</taxon>
        <taxon>Actinomycetes</taxon>
        <taxon>Kitasatosporales</taxon>
        <taxon>Streptomycetaceae</taxon>
        <taxon>Streptomyces</taxon>
    </lineage>
</organism>
<reference evidence="1" key="2">
    <citation type="submission" date="2020-09" db="EMBL/GenBank/DDBJ databases">
        <authorList>
            <person name="Sun Q."/>
            <person name="Ohkuma M."/>
        </authorList>
    </citation>
    <scope>NUCLEOTIDE SEQUENCE</scope>
    <source>
        <strain evidence="1">JCM 4346</strain>
    </source>
</reference>
<name>A0A918C315_9ACTN</name>
<dbReference type="AlphaFoldDB" id="A0A918C315"/>
<gene>
    <name evidence="1" type="ORF">GCM10010251_17470</name>
</gene>
<sequence length="209" mass="23019">MRSLIRIAWCGVMASLVLSTGCSYDQSLSEKYPTQWKTCNTLFGAGNMESLRDSLDSGDLKFSESALSVDQIKNGLMREAIEPYDKFKGFEEYNVCKLSGGGHFSATVAWAADSLKAVQTYTERWHRAAEDVYVADMAGVVDLVFRCEIKGASGQQAQVLLEARVSAPNPPRVSEAFHQRLTVKLARTLRDELSCANEPEIPDDLPISG</sequence>
<comment type="caution">
    <text evidence="1">The sequence shown here is derived from an EMBL/GenBank/DDBJ whole genome shotgun (WGS) entry which is preliminary data.</text>
</comment>
<keyword evidence="2" id="KW-1185">Reference proteome</keyword>
<dbReference type="RefSeq" id="WP_189933980.1">
    <property type="nucleotide sequence ID" value="NZ_BMSX01000003.1"/>
</dbReference>